<feature type="signal peptide" evidence="12">
    <location>
        <begin position="1"/>
        <end position="24"/>
    </location>
</feature>
<comment type="subcellular location">
    <subcellularLocation>
        <location evidence="1">Cell membrane</location>
        <topology evidence="1">Single-pass type I membrane protein</topology>
    </subcellularLocation>
</comment>
<keyword evidence="7" id="KW-0677">Repeat</keyword>
<dbReference type="InterPro" id="IPR055414">
    <property type="entry name" value="LRR_R13L4/SHOC2-like"/>
</dbReference>
<dbReference type="FunFam" id="3.80.10.10:FF:000213">
    <property type="entry name" value="Tyrosine-sulfated glycopeptide receptor 1"/>
    <property type="match status" value="1"/>
</dbReference>
<evidence type="ECO:0000313" key="15">
    <source>
        <dbReference type="EMBL" id="KAF3436924.1"/>
    </source>
</evidence>
<evidence type="ECO:0000256" key="4">
    <source>
        <dbReference type="ARBA" id="ARBA00022614"/>
    </source>
</evidence>
<evidence type="ECO:0000256" key="12">
    <source>
        <dbReference type="SAM" id="SignalP"/>
    </source>
</evidence>
<evidence type="ECO:0000256" key="3">
    <source>
        <dbReference type="ARBA" id="ARBA00022475"/>
    </source>
</evidence>
<dbReference type="FunFam" id="3.80.10.10:FF:000275">
    <property type="entry name" value="Leucine-rich repeat receptor-like protein kinase"/>
    <property type="match status" value="1"/>
</dbReference>
<feature type="domain" description="Disease resistance R13L4/SHOC-2-like LRR" evidence="14">
    <location>
        <begin position="103"/>
        <end position="336"/>
    </location>
</feature>
<accession>A0A8K0DZP6</accession>
<keyword evidence="8" id="KW-1133">Transmembrane helix</keyword>
<protein>
    <submittedName>
        <fullName evidence="15">Uncharacterized protein</fullName>
    </submittedName>
</protein>
<keyword evidence="6 12" id="KW-0732">Signal</keyword>
<dbReference type="SUPFAM" id="SSF52058">
    <property type="entry name" value="L domain-like"/>
    <property type="match status" value="1"/>
</dbReference>
<evidence type="ECO:0000256" key="9">
    <source>
        <dbReference type="ARBA" id="ARBA00023136"/>
    </source>
</evidence>
<dbReference type="InterPro" id="IPR001611">
    <property type="entry name" value="Leu-rich_rpt"/>
</dbReference>
<proteinExistence type="inferred from homology"/>
<keyword evidence="11" id="KW-0325">Glycoprotein</keyword>
<dbReference type="Gene3D" id="3.80.10.10">
    <property type="entry name" value="Ribonuclease Inhibitor"/>
    <property type="match status" value="4"/>
</dbReference>
<reference evidence="15" key="1">
    <citation type="submission" date="2020-03" db="EMBL/GenBank/DDBJ databases">
        <title>A high-quality chromosome-level genome assembly of a woody plant with both climbing and erect habits, Rhamnella rubrinervis.</title>
        <authorList>
            <person name="Lu Z."/>
            <person name="Yang Y."/>
            <person name="Zhu X."/>
            <person name="Sun Y."/>
        </authorList>
    </citation>
    <scope>NUCLEOTIDE SEQUENCE</scope>
    <source>
        <strain evidence="15">BYM</strain>
        <tissue evidence="15">Leaf</tissue>
    </source>
</reference>
<evidence type="ECO:0000256" key="8">
    <source>
        <dbReference type="ARBA" id="ARBA00022989"/>
    </source>
</evidence>
<evidence type="ECO:0000256" key="2">
    <source>
        <dbReference type="ARBA" id="ARBA00009592"/>
    </source>
</evidence>
<dbReference type="InterPro" id="IPR046956">
    <property type="entry name" value="RLP23-like"/>
</dbReference>
<dbReference type="PRINTS" id="PR00019">
    <property type="entry name" value="LEURICHRPT"/>
</dbReference>
<sequence length="516" mass="58127">MRRLTRQIVVHSLLLVYLVDGVVGSNSTGVGDLKTRCRDGERQALLKFKDNLDDDHDVLPSWNNKEENRECCNWCGIRCDNVSGHVIMLDLCQSTYLRGNISSSLIELSHLNYLNLQGINLSGNPIPTFFVKMTSLTYLNLSWCNLQGLIPESVGNLIALDYLDLSHNKLEGEIPKSIWNICTLKILNVSSNKLSGQFSEPNERSCGQYSLEHLDVSRNSIMGSFPNLTLFPSLKTLSLSSNQLNGSVHQRIGQLSELEYLDISNNSLEGVISEAHFAKLSKLRFLDLSFNQLHLNVSSAWIPPFKLEEIRLSSCKLGPQFPEWLQTQNNYIHLDISNTKISDPIPSWFWNLATNSTFLNVSNNQIRGAIANSTVEWNYYKEEIDLSSNQLEGPVPLFLFKVNVLQLSRNNFSDINSACGVTEDGWLTILDLSYNQLSGKLFNCWSHFNYLKVLNLAYNELVGEIPKTIGSLTLLEALLLSKNRFVGELPLSLKNCTELKFLMSGKISYGDQYPLG</sequence>
<organism evidence="15 16">
    <name type="scientific">Rhamnella rubrinervis</name>
    <dbReference type="NCBI Taxonomy" id="2594499"/>
    <lineage>
        <taxon>Eukaryota</taxon>
        <taxon>Viridiplantae</taxon>
        <taxon>Streptophyta</taxon>
        <taxon>Embryophyta</taxon>
        <taxon>Tracheophyta</taxon>
        <taxon>Spermatophyta</taxon>
        <taxon>Magnoliopsida</taxon>
        <taxon>eudicotyledons</taxon>
        <taxon>Gunneridae</taxon>
        <taxon>Pentapetalae</taxon>
        <taxon>rosids</taxon>
        <taxon>fabids</taxon>
        <taxon>Rosales</taxon>
        <taxon>Rhamnaceae</taxon>
        <taxon>rhamnoid group</taxon>
        <taxon>Rhamneae</taxon>
        <taxon>Rhamnella</taxon>
    </lineage>
</organism>
<dbReference type="GO" id="GO:0005886">
    <property type="term" value="C:plasma membrane"/>
    <property type="evidence" value="ECO:0007669"/>
    <property type="project" value="UniProtKB-SubCell"/>
</dbReference>
<feature type="domain" description="Leucine-rich repeat-containing N-terminal plant-type" evidence="13">
    <location>
        <begin position="40"/>
        <end position="80"/>
    </location>
</feature>
<keyword evidence="16" id="KW-1185">Reference proteome</keyword>
<dbReference type="EMBL" id="VOIH02000009">
    <property type="protein sequence ID" value="KAF3436924.1"/>
    <property type="molecule type" value="Genomic_DNA"/>
</dbReference>
<evidence type="ECO:0000259" key="13">
    <source>
        <dbReference type="Pfam" id="PF08263"/>
    </source>
</evidence>
<evidence type="ECO:0000256" key="7">
    <source>
        <dbReference type="ARBA" id="ARBA00022737"/>
    </source>
</evidence>
<dbReference type="PANTHER" id="PTHR48063:SF101">
    <property type="entry name" value="LRR RECEPTOR-LIKE SERINE_THREONINE-PROTEIN KINASE FLS2"/>
    <property type="match status" value="1"/>
</dbReference>
<comment type="caution">
    <text evidence="15">The sequence shown here is derived from an EMBL/GenBank/DDBJ whole genome shotgun (WGS) entry which is preliminary data.</text>
</comment>
<dbReference type="PANTHER" id="PTHR48063">
    <property type="entry name" value="LRR RECEPTOR-LIKE KINASE"/>
    <property type="match status" value="1"/>
</dbReference>
<evidence type="ECO:0000256" key="6">
    <source>
        <dbReference type="ARBA" id="ARBA00022729"/>
    </source>
</evidence>
<keyword evidence="4" id="KW-0433">Leucine-rich repeat</keyword>
<dbReference type="Proteomes" id="UP000796880">
    <property type="component" value="Unassembled WGS sequence"/>
</dbReference>
<dbReference type="InterPro" id="IPR032675">
    <property type="entry name" value="LRR_dom_sf"/>
</dbReference>
<keyword evidence="9" id="KW-0472">Membrane</keyword>
<evidence type="ECO:0000259" key="14">
    <source>
        <dbReference type="Pfam" id="PF23598"/>
    </source>
</evidence>
<dbReference type="AlphaFoldDB" id="A0A8K0DZP6"/>
<dbReference type="InterPro" id="IPR013210">
    <property type="entry name" value="LRR_N_plant-typ"/>
</dbReference>
<dbReference type="InterPro" id="IPR003591">
    <property type="entry name" value="Leu-rich_rpt_typical-subtyp"/>
</dbReference>
<keyword evidence="10" id="KW-0675">Receptor</keyword>
<dbReference type="SUPFAM" id="SSF52047">
    <property type="entry name" value="RNI-like"/>
    <property type="match status" value="1"/>
</dbReference>
<dbReference type="OrthoDB" id="1401307at2759"/>
<evidence type="ECO:0000256" key="1">
    <source>
        <dbReference type="ARBA" id="ARBA00004251"/>
    </source>
</evidence>
<dbReference type="Pfam" id="PF00560">
    <property type="entry name" value="LRR_1"/>
    <property type="match status" value="2"/>
</dbReference>
<evidence type="ECO:0000256" key="10">
    <source>
        <dbReference type="ARBA" id="ARBA00023170"/>
    </source>
</evidence>
<evidence type="ECO:0000256" key="5">
    <source>
        <dbReference type="ARBA" id="ARBA00022692"/>
    </source>
</evidence>
<evidence type="ECO:0000256" key="11">
    <source>
        <dbReference type="ARBA" id="ARBA00023180"/>
    </source>
</evidence>
<name>A0A8K0DZP6_9ROSA</name>
<feature type="chain" id="PRO_5035470460" evidence="12">
    <location>
        <begin position="25"/>
        <end position="516"/>
    </location>
</feature>
<dbReference type="Pfam" id="PF08263">
    <property type="entry name" value="LRRNT_2"/>
    <property type="match status" value="1"/>
</dbReference>
<comment type="similarity">
    <text evidence="2">Belongs to the RLP family.</text>
</comment>
<keyword evidence="3" id="KW-1003">Cell membrane</keyword>
<dbReference type="Pfam" id="PF23598">
    <property type="entry name" value="LRR_14"/>
    <property type="match status" value="1"/>
</dbReference>
<gene>
    <name evidence="15" type="ORF">FNV43_RR19677</name>
</gene>
<keyword evidence="5" id="KW-0812">Transmembrane</keyword>
<dbReference type="SMART" id="SM00369">
    <property type="entry name" value="LRR_TYP"/>
    <property type="match status" value="4"/>
</dbReference>
<evidence type="ECO:0000313" key="16">
    <source>
        <dbReference type="Proteomes" id="UP000796880"/>
    </source>
</evidence>